<organism evidence="2 3">
    <name type="scientific">Chlorella ohadii</name>
    <dbReference type="NCBI Taxonomy" id="2649997"/>
    <lineage>
        <taxon>Eukaryota</taxon>
        <taxon>Viridiplantae</taxon>
        <taxon>Chlorophyta</taxon>
        <taxon>core chlorophytes</taxon>
        <taxon>Trebouxiophyceae</taxon>
        <taxon>Chlorellales</taxon>
        <taxon>Chlorellaceae</taxon>
        <taxon>Chlorella clade</taxon>
        <taxon>Chlorella</taxon>
    </lineage>
</organism>
<evidence type="ECO:0000256" key="1">
    <source>
        <dbReference type="SAM" id="MobiDB-lite"/>
    </source>
</evidence>
<comment type="caution">
    <text evidence="2">The sequence shown here is derived from an EMBL/GenBank/DDBJ whole genome shotgun (WGS) entry which is preliminary data.</text>
</comment>
<gene>
    <name evidence="2" type="ORF">COHA_005619</name>
</gene>
<evidence type="ECO:0000313" key="3">
    <source>
        <dbReference type="Proteomes" id="UP001205105"/>
    </source>
</evidence>
<protein>
    <submittedName>
        <fullName evidence="2">Uncharacterized protein</fullName>
    </submittedName>
</protein>
<feature type="region of interest" description="Disordered" evidence="1">
    <location>
        <begin position="195"/>
        <end position="234"/>
    </location>
</feature>
<dbReference type="EMBL" id="JADXDR010000076">
    <property type="protein sequence ID" value="KAI7840697.1"/>
    <property type="molecule type" value="Genomic_DNA"/>
</dbReference>
<sequence length="234" mass="24509">MPPSCLPQPSLGPASPHYVDHGCLTLHSCSSGEGFIPPASANLGISAGAAAAPAGTTAGIPDKLRQLCADLDARLPLADVLQLDQGRGYLVVRRSLPPAAPSPHGGAFAARPGTTWSAAHEHGYQAALQRLRVTAQQFNTRLLQQLVAQRVRSLLAAGQHAAASGADPLLVLCAAARLIERAQLWREQQQQAAAQLARQPGTAPAQELLNSGTQQVQDAPRPAKRLRASMPPRP</sequence>
<proteinExistence type="predicted"/>
<accession>A0AAD5H632</accession>
<feature type="compositionally biased region" description="Polar residues" evidence="1">
    <location>
        <begin position="208"/>
        <end position="217"/>
    </location>
</feature>
<reference evidence="2" key="1">
    <citation type="submission" date="2020-11" db="EMBL/GenBank/DDBJ databases">
        <title>Chlorella ohadii genome sequencing and assembly.</title>
        <authorList>
            <person name="Murik O."/>
            <person name="Treves H."/>
            <person name="Kedem I."/>
            <person name="Shotland Y."/>
            <person name="Kaplan A."/>
        </authorList>
    </citation>
    <scope>NUCLEOTIDE SEQUENCE</scope>
    <source>
        <strain evidence="2">1</strain>
    </source>
</reference>
<dbReference type="Proteomes" id="UP001205105">
    <property type="component" value="Unassembled WGS sequence"/>
</dbReference>
<evidence type="ECO:0000313" key="2">
    <source>
        <dbReference type="EMBL" id="KAI7840697.1"/>
    </source>
</evidence>
<keyword evidence="3" id="KW-1185">Reference proteome</keyword>
<dbReference type="AlphaFoldDB" id="A0AAD5H632"/>
<name>A0AAD5H632_9CHLO</name>